<organism evidence="1 2">
    <name type="scientific">Streptomyces afghaniensis 772</name>
    <dbReference type="NCBI Taxonomy" id="1283301"/>
    <lineage>
        <taxon>Bacteria</taxon>
        <taxon>Bacillati</taxon>
        <taxon>Actinomycetota</taxon>
        <taxon>Actinomycetes</taxon>
        <taxon>Kitasatosporales</taxon>
        <taxon>Streptomycetaceae</taxon>
        <taxon>Streptomyces</taxon>
    </lineage>
</organism>
<name>S4MBW8_9ACTN</name>
<dbReference type="PATRIC" id="fig|1283301.3.peg.5955"/>
<keyword evidence="2" id="KW-1185">Reference proteome</keyword>
<evidence type="ECO:0000313" key="2">
    <source>
        <dbReference type="Proteomes" id="UP000015001"/>
    </source>
</evidence>
<proteinExistence type="predicted"/>
<reference evidence="1 2" key="1">
    <citation type="submission" date="2013-02" db="EMBL/GenBank/DDBJ databases">
        <title>Draft Genome Sequence of Streptomyces afghaniensis, Which Produces Compounds of the Julimycin B-Complex.</title>
        <authorList>
            <person name="Gruening B.A."/>
            <person name="Praeg A."/>
            <person name="Erxleben A."/>
            <person name="Guenther S."/>
            <person name="Fiedler H.-P."/>
            <person name="Goodfellow M."/>
            <person name="Mueller M."/>
        </authorList>
    </citation>
    <scope>NUCLEOTIDE SEQUENCE [LARGE SCALE GENOMIC DNA]</scope>
    <source>
        <strain evidence="1 2">772</strain>
    </source>
</reference>
<dbReference type="AlphaFoldDB" id="S4MBW8"/>
<gene>
    <name evidence="1" type="ORF">STAFG_5994</name>
</gene>
<sequence>MHGPQSACPHRWLPHVGCPGTRLAACSSPPIACTMPLGS</sequence>
<dbReference type="Proteomes" id="UP000015001">
    <property type="component" value="Unassembled WGS sequence"/>
</dbReference>
<comment type="caution">
    <text evidence="1">The sequence shown here is derived from an EMBL/GenBank/DDBJ whole genome shotgun (WGS) entry which is preliminary data.</text>
</comment>
<accession>S4MBW8</accession>
<protein>
    <submittedName>
        <fullName evidence="1">Uncharacterized protein</fullName>
    </submittedName>
</protein>
<evidence type="ECO:0000313" key="1">
    <source>
        <dbReference type="EMBL" id="EPJ36958.1"/>
    </source>
</evidence>
<dbReference type="EMBL" id="AOPY01001530">
    <property type="protein sequence ID" value="EPJ36958.1"/>
    <property type="molecule type" value="Genomic_DNA"/>
</dbReference>
<dbReference type="HOGENOM" id="CLU_3317401_0_0_11"/>